<dbReference type="InterPro" id="IPR001487">
    <property type="entry name" value="Bromodomain"/>
</dbReference>
<evidence type="ECO:0000256" key="4">
    <source>
        <dbReference type="ARBA" id="ARBA00023117"/>
    </source>
</evidence>
<evidence type="ECO:0000313" key="9">
    <source>
        <dbReference type="Proteomes" id="UP001327560"/>
    </source>
</evidence>
<feature type="compositionally biased region" description="Basic and acidic residues" evidence="6">
    <location>
        <begin position="1055"/>
        <end position="1075"/>
    </location>
</feature>
<feature type="region of interest" description="Disordered" evidence="6">
    <location>
        <begin position="1"/>
        <end position="21"/>
    </location>
</feature>
<dbReference type="GO" id="GO:0006337">
    <property type="term" value="P:nucleosome disassembly"/>
    <property type="evidence" value="ECO:0007669"/>
    <property type="project" value="TreeGrafter"/>
</dbReference>
<dbReference type="SMART" id="SM00297">
    <property type="entry name" value="BROMO"/>
    <property type="match status" value="1"/>
</dbReference>
<dbReference type="Pfam" id="PF00439">
    <property type="entry name" value="Bromodomain"/>
    <property type="match status" value="1"/>
</dbReference>
<dbReference type="GO" id="GO:0006334">
    <property type="term" value="P:nucleosome assembly"/>
    <property type="evidence" value="ECO:0007669"/>
    <property type="project" value="TreeGrafter"/>
</dbReference>
<dbReference type="PANTHER" id="PTHR23069:SF0">
    <property type="entry name" value="TAT-BINDING HOMOLOG 7"/>
    <property type="match status" value="1"/>
</dbReference>
<gene>
    <name evidence="8" type="ORF">Cni_G26711</name>
</gene>
<dbReference type="InterPro" id="IPR036427">
    <property type="entry name" value="Bromodomain-like_sf"/>
</dbReference>
<dbReference type="SMART" id="SM00382">
    <property type="entry name" value="AAA"/>
    <property type="match status" value="1"/>
</dbReference>
<name>A0AAQ3L3K9_9LILI</name>
<dbReference type="GO" id="GO:0005634">
    <property type="term" value="C:nucleus"/>
    <property type="evidence" value="ECO:0007669"/>
    <property type="project" value="TreeGrafter"/>
</dbReference>
<dbReference type="InterPro" id="IPR003960">
    <property type="entry name" value="ATPase_AAA_CS"/>
</dbReference>
<comment type="similarity">
    <text evidence="1">Belongs to the AAA ATPase family.</text>
</comment>
<dbReference type="GO" id="GO:0003682">
    <property type="term" value="F:chromatin binding"/>
    <property type="evidence" value="ECO:0007669"/>
    <property type="project" value="TreeGrafter"/>
</dbReference>
<dbReference type="GO" id="GO:0042393">
    <property type="term" value="F:histone binding"/>
    <property type="evidence" value="ECO:0007669"/>
    <property type="project" value="TreeGrafter"/>
</dbReference>
<dbReference type="InterPro" id="IPR027417">
    <property type="entry name" value="P-loop_NTPase"/>
</dbReference>
<keyword evidence="2" id="KW-0547">Nucleotide-binding</keyword>
<dbReference type="FunFam" id="3.40.50.300:FF:000061">
    <property type="entry name" value="ATPase family, AAA domain-containing 2"/>
    <property type="match status" value="1"/>
</dbReference>
<dbReference type="InterPro" id="IPR003959">
    <property type="entry name" value="ATPase_AAA_core"/>
</dbReference>
<feature type="region of interest" description="Disordered" evidence="6">
    <location>
        <begin position="42"/>
        <end position="266"/>
    </location>
</feature>
<dbReference type="Gene3D" id="1.20.920.10">
    <property type="entry name" value="Bromodomain-like"/>
    <property type="match status" value="1"/>
</dbReference>
<feature type="compositionally biased region" description="Basic and acidic residues" evidence="6">
    <location>
        <begin position="214"/>
        <end position="239"/>
    </location>
</feature>
<feature type="compositionally biased region" description="Acidic residues" evidence="6">
    <location>
        <begin position="89"/>
        <end position="103"/>
    </location>
</feature>
<evidence type="ECO:0000256" key="5">
    <source>
        <dbReference type="PROSITE-ProRule" id="PRU00035"/>
    </source>
</evidence>
<organism evidence="8 9">
    <name type="scientific">Canna indica</name>
    <name type="common">Indian-shot</name>
    <dbReference type="NCBI Taxonomy" id="4628"/>
    <lineage>
        <taxon>Eukaryota</taxon>
        <taxon>Viridiplantae</taxon>
        <taxon>Streptophyta</taxon>
        <taxon>Embryophyta</taxon>
        <taxon>Tracheophyta</taxon>
        <taxon>Spermatophyta</taxon>
        <taxon>Magnoliopsida</taxon>
        <taxon>Liliopsida</taxon>
        <taxon>Zingiberales</taxon>
        <taxon>Cannaceae</taxon>
        <taxon>Canna</taxon>
    </lineage>
</organism>
<evidence type="ECO:0000256" key="6">
    <source>
        <dbReference type="SAM" id="MobiDB-lite"/>
    </source>
</evidence>
<dbReference type="SUPFAM" id="SSF52540">
    <property type="entry name" value="P-loop containing nucleoside triphosphate hydrolases"/>
    <property type="match status" value="2"/>
</dbReference>
<dbReference type="EMBL" id="CP136897">
    <property type="protein sequence ID" value="WOL17918.1"/>
    <property type="molecule type" value="Genomic_DNA"/>
</dbReference>
<dbReference type="FunFam" id="1.20.920.10:FF:000037">
    <property type="entry name" value="ATPase family AAA domain-containing protein"/>
    <property type="match status" value="1"/>
</dbReference>
<dbReference type="InterPro" id="IPR041569">
    <property type="entry name" value="AAA_lid_3"/>
</dbReference>
<dbReference type="PROSITE" id="PS50014">
    <property type="entry name" value="BROMODOMAIN_2"/>
    <property type="match status" value="1"/>
</dbReference>
<dbReference type="PROSITE" id="PS00674">
    <property type="entry name" value="AAA"/>
    <property type="match status" value="1"/>
</dbReference>
<feature type="compositionally biased region" description="Basic residues" evidence="6">
    <location>
        <begin position="240"/>
        <end position="249"/>
    </location>
</feature>
<reference evidence="8 9" key="1">
    <citation type="submission" date="2023-10" db="EMBL/GenBank/DDBJ databases">
        <title>Chromosome-scale genome assembly provides insights into flower coloration mechanisms of Canna indica.</title>
        <authorList>
            <person name="Li C."/>
        </authorList>
    </citation>
    <scope>NUCLEOTIDE SEQUENCE [LARGE SCALE GENOMIC DNA]</scope>
    <source>
        <tissue evidence="8">Flower</tissue>
    </source>
</reference>
<dbReference type="PANTHER" id="PTHR23069">
    <property type="entry name" value="AAA DOMAIN-CONTAINING"/>
    <property type="match status" value="1"/>
</dbReference>
<evidence type="ECO:0000259" key="7">
    <source>
        <dbReference type="PROSITE" id="PS50014"/>
    </source>
</evidence>
<keyword evidence="9" id="KW-1185">Reference proteome</keyword>
<feature type="domain" description="Bromo" evidence="7">
    <location>
        <begin position="905"/>
        <end position="967"/>
    </location>
</feature>
<accession>A0AAQ3L3K9</accession>
<dbReference type="AlphaFoldDB" id="A0AAQ3L3K9"/>
<dbReference type="Pfam" id="PF17862">
    <property type="entry name" value="AAA_lid_3"/>
    <property type="match status" value="1"/>
</dbReference>
<dbReference type="InterPro" id="IPR045199">
    <property type="entry name" value="ATAD2-like"/>
</dbReference>
<dbReference type="FunFam" id="1.10.8.60:FF:000016">
    <property type="entry name" value="ATPase family AAA domain-containing protein 2B"/>
    <property type="match status" value="1"/>
</dbReference>
<dbReference type="Pfam" id="PF00004">
    <property type="entry name" value="AAA"/>
    <property type="match status" value="1"/>
</dbReference>
<dbReference type="InterPro" id="IPR003593">
    <property type="entry name" value="AAA+_ATPase"/>
</dbReference>
<dbReference type="Gene3D" id="3.40.50.300">
    <property type="entry name" value="P-loop containing nucleotide triphosphate hydrolases"/>
    <property type="match status" value="1"/>
</dbReference>
<keyword evidence="4 5" id="KW-0103">Bromodomain</keyword>
<dbReference type="GO" id="GO:0016887">
    <property type="term" value="F:ATP hydrolysis activity"/>
    <property type="evidence" value="ECO:0007669"/>
    <property type="project" value="InterPro"/>
</dbReference>
<dbReference type="CDD" id="cd05528">
    <property type="entry name" value="Bromo_AAA"/>
    <property type="match status" value="1"/>
</dbReference>
<feature type="region of interest" description="Disordered" evidence="6">
    <location>
        <begin position="849"/>
        <end position="870"/>
    </location>
</feature>
<dbReference type="GO" id="GO:0005524">
    <property type="term" value="F:ATP binding"/>
    <property type="evidence" value="ECO:0007669"/>
    <property type="project" value="UniProtKB-KW"/>
</dbReference>
<protein>
    <submittedName>
        <fullName evidence="8">ATPase family AAA domain-containing protein</fullName>
    </submittedName>
</protein>
<evidence type="ECO:0000256" key="1">
    <source>
        <dbReference type="ARBA" id="ARBA00006914"/>
    </source>
</evidence>
<dbReference type="Gene3D" id="1.10.8.60">
    <property type="match status" value="1"/>
</dbReference>
<keyword evidence="3" id="KW-0067">ATP-binding</keyword>
<evidence type="ECO:0000256" key="3">
    <source>
        <dbReference type="ARBA" id="ARBA00022840"/>
    </source>
</evidence>
<dbReference type="GO" id="GO:0045815">
    <property type="term" value="P:transcription initiation-coupled chromatin remodeling"/>
    <property type="evidence" value="ECO:0007669"/>
    <property type="project" value="TreeGrafter"/>
</dbReference>
<evidence type="ECO:0000256" key="2">
    <source>
        <dbReference type="ARBA" id="ARBA00022741"/>
    </source>
</evidence>
<evidence type="ECO:0000313" key="8">
    <source>
        <dbReference type="EMBL" id="WOL17918.1"/>
    </source>
</evidence>
<feature type="region of interest" description="Disordered" evidence="6">
    <location>
        <begin position="1055"/>
        <end position="1116"/>
    </location>
</feature>
<feature type="compositionally biased region" description="Acidic residues" evidence="6">
    <location>
        <begin position="163"/>
        <end position="213"/>
    </location>
</feature>
<dbReference type="SUPFAM" id="SSF47370">
    <property type="entry name" value="Bromodomain"/>
    <property type="match status" value="1"/>
</dbReference>
<dbReference type="PRINTS" id="PR00503">
    <property type="entry name" value="BROMODOMAIN"/>
</dbReference>
<sequence>MDPKRDGATITPLRTSDRLRRRPKYFGRPYLYYKPVIRKRIKSKKRTAASQIVKKLLRPRKRPQMPPSDSIASNLRRSTRKRKISLNLEDFDTDTSGSEDDDLMAPRYRSSKSKTQNNVGHDEVSASPRNKKIKITNYLPRREGLRPRTRRSLSGRRAQPYQESEEEQESSDEQASQDETENGNDADEDAGNEEDGDEGDEVAEDGDDEEGEEQEGRRRYDLRNRAEIRILSPEKEGKRRAQSPRRVLHHGMSSKSNRYLRKGGTRVHRRNRLSIPDDSDDSLLVNEMDEGLSTPWMRNRSGTPWPLGSLDIHGSTTWGLNVASSGWGYQGENISSVTMGVQTAGPSSKGGADIQPLQVDESVSFEDIGGLSEYIDALKEMVFFPLLYPDFFAKYHITPPRGVLLCGPPGTGKTLIARALACAASRAGQKVSFYMRKGADVLSKWVGEAERQLKLLFEEAQKNQPSIIFFDEIDGLAPVRSSKQEQIHNSIVSTLLALMDGLDSRGQVVLIGATNRIDAIDGALRRPGRFDREFVFPLPGYEARAEILNIHTRKWKEPPSKELKMELAASCVGYCGADLKSLCTEAAIRAFREKYPQVYTSDDKFVIDVDSIRVERHHFLEAMSTITPAAHRGSIVHSRPLSSIVAPCLQRHLERIMEHVSDIFPCLSTLDVSKLSVLSYGSAIPLVYRPRLLICGDESAGLDHVGPAVLHELEKFPVHSLGLPSLLSDPSAKTPEEALVHIFGEARRTTPSILYLPQFHIWWETAHEQLKAVLMTLLDELPSNLPVLLIGTSSVPLSKMDEDSTSIFALSNMYKVDKPTTNDRSKFLEKVIEALLSIQLDGSTSKLKDPTNLPELSKAPKEVSGPKASELKAKAEAEQHALRRLRMCLRDVCNRILYDKRFSAFHYPVLDEDAPNYRSIIHNPMDMATLLQRVDCGQYLTCAAFLQDVDLIVANAKAYNGDDYNGTRIVSRAYELRDVVQGMLSQIDPALVSYCEKISAQGGPLRLVGDMEGLNVAAPVVQLASVTRTSARLRNVEPDVNLAQSYEALKRLKKNIDNDHTASGREEKPTSEPDPIKLSLDLESQEPDSIDPQPGPENQTNNEQAEVSAVAPNQPANESVVSADAVMDDADVSDQFDSAKQQLMEQTEGYGVPELERLYSRLVKGVIAVGHRHREDHRLVVLRHLLSFVEDDGKF</sequence>
<proteinExistence type="inferred from homology"/>
<feature type="compositionally biased region" description="Polar residues" evidence="6">
    <location>
        <begin position="1096"/>
        <end position="1105"/>
    </location>
</feature>
<dbReference type="Proteomes" id="UP001327560">
    <property type="component" value="Chromosome 8"/>
</dbReference>